<feature type="chain" id="PRO_5046522888" evidence="1">
    <location>
        <begin position="19"/>
        <end position="96"/>
    </location>
</feature>
<proteinExistence type="predicted"/>
<dbReference type="Proteomes" id="UP000294359">
    <property type="component" value="Chromosome"/>
</dbReference>
<name>A0ABX5S9N5_9BURK</name>
<feature type="signal peptide" evidence="1">
    <location>
        <begin position="1"/>
        <end position="18"/>
    </location>
</feature>
<evidence type="ECO:0000313" key="3">
    <source>
        <dbReference type="Proteomes" id="UP000294359"/>
    </source>
</evidence>
<keyword evidence="1" id="KW-0732">Signal</keyword>
<keyword evidence="3" id="KW-1185">Reference proteome</keyword>
<sequence>MRTVLAALLLACTCSVTAAQGQPDAAVAMACRERYAWLLTIQRLTTEERITNMRLFFGQDFEVEQAHGQEVADVYIVRRNPATGHITFRELIGHTQ</sequence>
<reference evidence="2 3" key="1">
    <citation type="submission" date="2019-03" db="EMBL/GenBank/DDBJ databases">
        <title>Draft Genome Sequences of Six Type Strains of the Genus Massilia.</title>
        <authorList>
            <person name="Miess H."/>
            <person name="Frediansyhah A."/>
            <person name="Gross H."/>
        </authorList>
    </citation>
    <scope>NUCLEOTIDE SEQUENCE [LARGE SCALE GENOMIC DNA]</scope>
    <source>
        <strain evidence="2 3">DSM 17505</strain>
    </source>
</reference>
<evidence type="ECO:0000256" key="1">
    <source>
        <dbReference type="SAM" id="SignalP"/>
    </source>
</evidence>
<accession>A0ABX5S9N5</accession>
<dbReference type="RefSeq" id="WP_134384486.1">
    <property type="nucleotide sequence ID" value="NZ_BMWW01000001.1"/>
</dbReference>
<evidence type="ECO:0000313" key="2">
    <source>
        <dbReference type="EMBL" id="QBQ36201.1"/>
    </source>
</evidence>
<gene>
    <name evidence="2" type="ORF">E1742_08580</name>
</gene>
<organism evidence="2 3">
    <name type="scientific">Pseudoduganella plicata</name>
    <dbReference type="NCBI Taxonomy" id="321984"/>
    <lineage>
        <taxon>Bacteria</taxon>
        <taxon>Pseudomonadati</taxon>
        <taxon>Pseudomonadota</taxon>
        <taxon>Betaproteobacteria</taxon>
        <taxon>Burkholderiales</taxon>
        <taxon>Oxalobacteraceae</taxon>
        <taxon>Telluria group</taxon>
        <taxon>Pseudoduganella</taxon>
    </lineage>
</organism>
<dbReference type="EMBL" id="CP038026">
    <property type="protein sequence ID" value="QBQ36201.1"/>
    <property type="molecule type" value="Genomic_DNA"/>
</dbReference>
<protein>
    <submittedName>
        <fullName evidence="2">Uncharacterized protein</fullName>
    </submittedName>
</protein>